<dbReference type="EMBL" id="JADGJQ010000016">
    <property type="protein sequence ID" value="KAJ3180417.1"/>
    <property type="molecule type" value="Genomic_DNA"/>
</dbReference>
<dbReference type="AlphaFoldDB" id="A0AAD5TLM5"/>
<comment type="caution">
    <text evidence="1">The sequence shown here is derived from an EMBL/GenBank/DDBJ whole genome shotgun (WGS) entry which is preliminary data.</text>
</comment>
<organism evidence="1 2">
    <name type="scientific">Geranomyces variabilis</name>
    <dbReference type="NCBI Taxonomy" id="109894"/>
    <lineage>
        <taxon>Eukaryota</taxon>
        <taxon>Fungi</taxon>
        <taxon>Fungi incertae sedis</taxon>
        <taxon>Chytridiomycota</taxon>
        <taxon>Chytridiomycota incertae sedis</taxon>
        <taxon>Chytridiomycetes</taxon>
        <taxon>Spizellomycetales</taxon>
        <taxon>Powellomycetaceae</taxon>
        <taxon>Geranomyces</taxon>
    </lineage>
</organism>
<proteinExistence type="predicted"/>
<dbReference type="Proteomes" id="UP001212152">
    <property type="component" value="Unassembled WGS sequence"/>
</dbReference>
<gene>
    <name evidence="1" type="ORF">HDU87_001926</name>
</gene>
<accession>A0AAD5TLM5</accession>
<sequence length="136" mass="15303">MGSSRLVEPGDLVTAIEFKILVNFVYLPMSSKQLKLSAAKVTEARAVARAMQVPALDRAILDMLAHKPAIATWNNMESLLAKATKQPRWEAMRTICARLLSRCPGAHWIRVWYLAEKYDLPSLLVEVEKRPKCPNS</sequence>
<keyword evidence="2" id="KW-1185">Reference proteome</keyword>
<evidence type="ECO:0000313" key="2">
    <source>
        <dbReference type="Proteomes" id="UP001212152"/>
    </source>
</evidence>
<reference evidence="1" key="1">
    <citation type="submission" date="2020-05" db="EMBL/GenBank/DDBJ databases">
        <title>Phylogenomic resolution of chytrid fungi.</title>
        <authorList>
            <person name="Stajich J.E."/>
            <person name="Amses K."/>
            <person name="Simmons R."/>
            <person name="Seto K."/>
            <person name="Myers J."/>
            <person name="Bonds A."/>
            <person name="Quandt C.A."/>
            <person name="Barry K."/>
            <person name="Liu P."/>
            <person name="Grigoriev I."/>
            <person name="Longcore J.E."/>
            <person name="James T.Y."/>
        </authorList>
    </citation>
    <scope>NUCLEOTIDE SEQUENCE</scope>
    <source>
        <strain evidence="1">JEL0379</strain>
    </source>
</reference>
<evidence type="ECO:0000313" key="1">
    <source>
        <dbReference type="EMBL" id="KAJ3180417.1"/>
    </source>
</evidence>
<protein>
    <submittedName>
        <fullName evidence="1">Uncharacterized protein</fullName>
    </submittedName>
</protein>
<name>A0AAD5TLM5_9FUNG</name>